<protein>
    <submittedName>
        <fullName evidence="2">Uncharacterized protein</fullName>
    </submittedName>
</protein>
<evidence type="ECO:0000313" key="3">
    <source>
        <dbReference type="Proteomes" id="UP000001548"/>
    </source>
</evidence>
<dbReference type="Proteomes" id="UP000001548">
    <property type="component" value="Unassembled WGS sequence"/>
</dbReference>
<evidence type="ECO:0000256" key="1">
    <source>
        <dbReference type="SAM" id="MobiDB-lite"/>
    </source>
</evidence>
<dbReference type="KEGG" id="gla:GL50803_0017515"/>
<reference evidence="2 3" key="1">
    <citation type="journal article" date="2007" name="Science">
        <title>Genomic minimalism in the early diverging intestinal parasite Giardia lamblia.</title>
        <authorList>
            <person name="Morrison H.G."/>
            <person name="McArthur A.G."/>
            <person name="Gillin F.D."/>
            <person name="Aley S.B."/>
            <person name="Adam R.D."/>
            <person name="Olsen G.J."/>
            <person name="Best A.A."/>
            <person name="Cande W.Z."/>
            <person name="Chen F."/>
            <person name="Cipriano M.J."/>
            <person name="Davids B.J."/>
            <person name="Dawson S.C."/>
            <person name="Elmendorf H.G."/>
            <person name="Hehl A.B."/>
            <person name="Holder M.E."/>
            <person name="Huse S.M."/>
            <person name="Kim U.U."/>
            <person name="Lasek-Nesselquist E."/>
            <person name="Manning G."/>
            <person name="Nigam A."/>
            <person name="Nixon J.E."/>
            <person name="Palm D."/>
            <person name="Passamaneck N.E."/>
            <person name="Prabhu A."/>
            <person name="Reich C.I."/>
            <person name="Reiner D.S."/>
            <person name="Samuelson J."/>
            <person name="Svard S.G."/>
            <person name="Sogin M.L."/>
        </authorList>
    </citation>
    <scope>NUCLEOTIDE SEQUENCE [LARGE SCALE GENOMIC DNA]</scope>
    <source>
        <strain evidence="2 3">WB C6</strain>
    </source>
</reference>
<accession>A8B6T2</accession>
<gene>
    <name evidence="2" type="ORF">GL50803_0017515</name>
</gene>
<dbReference type="EMBL" id="AACB03000005">
    <property type="protein sequence ID" value="KAE8301867.1"/>
    <property type="molecule type" value="Genomic_DNA"/>
</dbReference>
<feature type="region of interest" description="Disordered" evidence="1">
    <location>
        <begin position="463"/>
        <end position="545"/>
    </location>
</feature>
<dbReference type="GeneID" id="5701967"/>
<dbReference type="RefSeq" id="XP_001709049.1">
    <property type="nucleotide sequence ID" value="XM_001708997.1"/>
</dbReference>
<name>A8B6T2_GIAIC</name>
<dbReference type="OMA" id="MVEAMYQ"/>
<sequence length="545" mass="60250">MKCFCRTRLHYDADKNMSLLVKEMVEAMYQGVSVIFASLDTSYDSVLIYMLQNGFTLLDSRFYTQFQYISLATFAEATHLADPLMTLDTFLDHAVRLVPKDTKDALMIIDHGSFLGGPYSLTTITSLAQLIVHHSENHGTHGNPTHVNQAHTDKKHSVRHKWPDSLSFVLSFDSHVMSSQELIYLLLNVPSLYIDNRVIPHDHNNILRVPSNVGIESLSSILNPLLVVILSKLLSKSESNLKSASLHADHSACYKELLALHSRCEAFQSFIETSLAANPNSLVLTKEIVELLASRPAMPASYDRLLTEHAKSGEEHDHRLGLQSISSQVDTVSPALSVNTDLSWMLSPDYNAHANNKSRHSLPSEQRPTHDAHSKLTIAYLEHDQKAQQPTTEELEKKGPERSPDHLRRSSKEKSLLLTTSVPNMGPYLEQILHQSESSTIEQPAVILPAVAKRLTSISSLAWSQSPKENKSSSNSPNNDTIDANVEKVPNSTSTVTIPTHAPVTPPSLVQSPPAKAQGLRMVTKGKGVKLSGSQSNEAHRAEKT</sequence>
<dbReference type="VEuPathDB" id="GiardiaDB:GL50803_17515"/>
<dbReference type="AlphaFoldDB" id="A8B6T2"/>
<feature type="compositionally biased region" description="Low complexity" evidence="1">
    <location>
        <begin position="464"/>
        <end position="479"/>
    </location>
</feature>
<feature type="compositionally biased region" description="Basic and acidic residues" evidence="1">
    <location>
        <begin position="394"/>
        <end position="415"/>
    </location>
</feature>
<keyword evidence="3" id="KW-1185">Reference proteome</keyword>
<evidence type="ECO:0000313" key="2">
    <source>
        <dbReference type="EMBL" id="KAE8301867.1"/>
    </source>
</evidence>
<dbReference type="HOGENOM" id="CLU_500076_0_0_1"/>
<feature type="region of interest" description="Disordered" evidence="1">
    <location>
        <begin position="383"/>
        <end position="418"/>
    </location>
</feature>
<proteinExistence type="predicted"/>
<comment type="caution">
    <text evidence="2">The sequence shown here is derived from an EMBL/GenBank/DDBJ whole genome shotgun (WGS) entry which is preliminary data.</text>
</comment>
<organism evidence="2 3">
    <name type="scientific">Giardia intestinalis (strain ATCC 50803 / WB clone C6)</name>
    <name type="common">Giardia lamblia</name>
    <dbReference type="NCBI Taxonomy" id="184922"/>
    <lineage>
        <taxon>Eukaryota</taxon>
        <taxon>Metamonada</taxon>
        <taxon>Diplomonadida</taxon>
        <taxon>Hexamitidae</taxon>
        <taxon>Giardiinae</taxon>
        <taxon>Giardia</taxon>
    </lineage>
</organism>